<dbReference type="EMBL" id="BARU01006872">
    <property type="protein sequence ID" value="GAH38086.1"/>
    <property type="molecule type" value="Genomic_DNA"/>
</dbReference>
<feature type="non-terminal residue" evidence="1">
    <location>
        <position position="1"/>
    </location>
</feature>
<name>X1EXG9_9ZZZZ</name>
<dbReference type="AlphaFoldDB" id="X1EXG9"/>
<proteinExistence type="predicted"/>
<accession>X1EXG9</accession>
<sequence>FVRDDGWAGWTIEHTTGLLYVSRATPGLMTQTLPVLAGEQVQVVGIALQEKIILWNPSYELVEIS</sequence>
<comment type="caution">
    <text evidence="1">The sequence shown here is derived from an EMBL/GenBank/DDBJ whole genome shotgun (WGS) entry which is preliminary data.</text>
</comment>
<protein>
    <submittedName>
        <fullName evidence="1">Uncharacterized protein</fullName>
    </submittedName>
</protein>
<evidence type="ECO:0000313" key="1">
    <source>
        <dbReference type="EMBL" id="GAH38086.1"/>
    </source>
</evidence>
<organism evidence="1">
    <name type="scientific">marine sediment metagenome</name>
    <dbReference type="NCBI Taxonomy" id="412755"/>
    <lineage>
        <taxon>unclassified sequences</taxon>
        <taxon>metagenomes</taxon>
        <taxon>ecological metagenomes</taxon>
    </lineage>
</organism>
<reference evidence="1" key="1">
    <citation type="journal article" date="2014" name="Front. Microbiol.">
        <title>High frequency of phylogenetically diverse reductive dehalogenase-homologous genes in deep subseafloor sedimentary metagenomes.</title>
        <authorList>
            <person name="Kawai M."/>
            <person name="Futagami T."/>
            <person name="Toyoda A."/>
            <person name="Takaki Y."/>
            <person name="Nishi S."/>
            <person name="Hori S."/>
            <person name="Arai W."/>
            <person name="Tsubouchi T."/>
            <person name="Morono Y."/>
            <person name="Uchiyama I."/>
            <person name="Ito T."/>
            <person name="Fujiyama A."/>
            <person name="Inagaki F."/>
            <person name="Takami H."/>
        </authorList>
    </citation>
    <scope>NUCLEOTIDE SEQUENCE</scope>
    <source>
        <strain evidence="1">Expedition CK06-06</strain>
    </source>
</reference>
<gene>
    <name evidence="1" type="ORF">S03H2_13539</name>
</gene>